<dbReference type="Proteomes" id="UP000001191">
    <property type="component" value="Chromosome"/>
</dbReference>
<dbReference type="HOGENOM" id="CLU_061954_1_0_3"/>
<dbReference type="AlphaFoldDB" id="B2IZI6"/>
<dbReference type="RefSeq" id="WP_012408137.1">
    <property type="nucleotide sequence ID" value="NC_010628.1"/>
</dbReference>
<dbReference type="Pfam" id="PF05954">
    <property type="entry name" value="Phage_GPD"/>
    <property type="match status" value="1"/>
</dbReference>
<keyword evidence="2" id="KW-1185">Reference proteome</keyword>
<gene>
    <name evidence="1" type="ordered locus">Npun_F1409</name>
</gene>
<dbReference type="eggNOG" id="COG3500">
    <property type="taxonomic scope" value="Bacteria"/>
</dbReference>
<proteinExistence type="predicted"/>
<dbReference type="PhylomeDB" id="B2IZI6"/>
<dbReference type="KEGG" id="npu:Npun_F1409"/>
<dbReference type="SUPFAM" id="SSF69279">
    <property type="entry name" value="Phage tail proteins"/>
    <property type="match status" value="1"/>
</dbReference>
<name>B2IZI6_NOSP7</name>
<dbReference type="STRING" id="63737.Npun_F1409"/>
<dbReference type="EMBL" id="CP001037">
    <property type="protein sequence ID" value="ACC80116.1"/>
    <property type="molecule type" value="Genomic_DNA"/>
</dbReference>
<accession>B2IZI6</accession>
<dbReference type="EnsemblBacteria" id="ACC80116">
    <property type="protein sequence ID" value="ACC80116"/>
    <property type="gene ID" value="Npun_F1409"/>
</dbReference>
<sequence length="356" mass="39775">MPNDSSLLNPNVKILVQNKPLAAEIEADLVSVLVSEDLEAPGMFELRLITWDLLKQEMTWVDDKLFDIGNKVEIQMGYEQEIKTIMVGEITGLEPEYTQDVAPILVVRGHDLRHRLLRGSHTKSFLKIKDSEIVSQIARTRGITAKVTDSKVKLEYILQHNQTDWDFLKERAKRIGYEVAMEQTTLYFRPHQNAKGKALTLTYGADLQEFLPRLSTMNQVQQVEVKGWIYQEKNKKEVSGKAEVGKEGGTMGGLTSGVKAVRKAFGESSHTIVNQPVSSKEEADSMALGQFQDMAIAYITGEGTCQGNPNLRAGKVIEILGIGKRFSGLYYIKSAEHSCYPNQGYKTSFTVGRNAT</sequence>
<dbReference type="Gene3D" id="3.55.50.10">
    <property type="entry name" value="Baseplate protein-like domains"/>
    <property type="match status" value="1"/>
</dbReference>
<evidence type="ECO:0008006" key="3">
    <source>
        <dbReference type="Google" id="ProtNLM"/>
    </source>
</evidence>
<reference evidence="2" key="1">
    <citation type="submission" date="2008-04" db="EMBL/GenBank/DDBJ databases">
        <title>Complete sequence of chromosome of Nostoc punctiforme ATCC 29133.</title>
        <authorList>
            <consortium name="US DOE Joint Genome Institute"/>
            <person name="Copeland A."/>
            <person name="Lucas S."/>
            <person name="Lapidus A."/>
            <person name="Glavina del Rio T."/>
            <person name="Dalin E."/>
            <person name="Tice H."/>
            <person name="Pitluck S."/>
            <person name="Chain P."/>
            <person name="Malfatti S."/>
            <person name="Shin M."/>
            <person name="Vergez L."/>
            <person name="Schmutz J."/>
            <person name="Larimer F."/>
            <person name="Land M."/>
            <person name="Hauser L."/>
            <person name="Kyrpides N."/>
            <person name="Kim E."/>
            <person name="Meeks J.C."/>
            <person name="Elhai J."/>
            <person name="Campbell E.L."/>
            <person name="Thiel T."/>
            <person name="Longmire J."/>
            <person name="Potts M."/>
            <person name="Atlas R."/>
        </authorList>
    </citation>
    <scope>NUCLEOTIDE SEQUENCE [LARGE SCALE GENOMIC DNA]</scope>
    <source>
        <strain evidence="2">ATCC 29133 / PCC 73102</strain>
    </source>
</reference>
<protein>
    <recommendedName>
        <fullName evidence="3">Phage late control D family protein</fullName>
    </recommendedName>
</protein>
<evidence type="ECO:0000313" key="2">
    <source>
        <dbReference type="Proteomes" id="UP000001191"/>
    </source>
</evidence>
<dbReference type="OrthoDB" id="9762420at2"/>
<reference evidence="1 2" key="2">
    <citation type="journal article" date="2013" name="Plant Physiol.">
        <title>A Nostoc punctiforme Sugar Transporter Necessary to Establish a Cyanobacterium-Plant Symbiosis.</title>
        <authorList>
            <person name="Ekman M."/>
            <person name="Picossi S."/>
            <person name="Campbell E.L."/>
            <person name="Meeks J.C."/>
            <person name="Flores E."/>
        </authorList>
    </citation>
    <scope>NUCLEOTIDE SEQUENCE [LARGE SCALE GENOMIC DNA]</scope>
    <source>
        <strain evidence="2">ATCC 29133 / PCC 73102</strain>
    </source>
</reference>
<organism evidence="1 2">
    <name type="scientific">Nostoc punctiforme (strain ATCC 29133 / PCC 73102)</name>
    <dbReference type="NCBI Taxonomy" id="63737"/>
    <lineage>
        <taxon>Bacteria</taxon>
        <taxon>Bacillati</taxon>
        <taxon>Cyanobacteriota</taxon>
        <taxon>Cyanophyceae</taxon>
        <taxon>Nostocales</taxon>
        <taxon>Nostocaceae</taxon>
        <taxon>Nostoc</taxon>
    </lineage>
</organism>
<evidence type="ECO:0000313" key="1">
    <source>
        <dbReference type="EMBL" id="ACC80116.1"/>
    </source>
</evidence>